<keyword evidence="1" id="KW-0732">Signal</keyword>
<name>A0ABW1EB04_9BACT</name>
<comment type="caution">
    <text evidence="3">The sequence shown here is derived from an EMBL/GenBank/DDBJ whole genome shotgun (WGS) entry which is preliminary data.</text>
</comment>
<evidence type="ECO:0000256" key="1">
    <source>
        <dbReference type="SAM" id="SignalP"/>
    </source>
</evidence>
<dbReference type="EMBL" id="JBHSPH010000001">
    <property type="protein sequence ID" value="MFC5860972.1"/>
    <property type="molecule type" value="Genomic_DNA"/>
</dbReference>
<dbReference type="SUPFAM" id="SSF52833">
    <property type="entry name" value="Thioredoxin-like"/>
    <property type="match status" value="1"/>
</dbReference>
<accession>A0ABW1EB04</accession>
<feature type="signal peptide" evidence="1">
    <location>
        <begin position="1"/>
        <end position="29"/>
    </location>
</feature>
<reference evidence="4" key="1">
    <citation type="journal article" date="2019" name="Int. J. Syst. Evol. Microbiol.">
        <title>The Global Catalogue of Microorganisms (GCM) 10K type strain sequencing project: providing services to taxonomists for standard genome sequencing and annotation.</title>
        <authorList>
            <consortium name="The Broad Institute Genomics Platform"/>
            <consortium name="The Broad Institute Genome Sequencing Center for Infectious Disease"/>
            <person name="Wu L."/>
            <person name="Ma J."/>
        </authorList>
    </citation>
    <scope>NUCLEOTIDE SEQUENCE [LARGE SCALE GENOMIC DNA]</scope>
    <source>
        <strain evidence="4">JCM 4087</strain>
    </source>
</reference>
<feature type="chain" id="PRO_5046281388" evidence="1">
    <location>
        <begin position="30"/>
        <end position="214"/>
    </location>
</feature>
<dbReference type="InterPro" id="IPR036249">
    <property type="entry name" value="Thioredoxin-like_sf"/>
</dbReference>
<gene>
    <name evidence="3" type="ORF">ACFPT7_01555</name>
</gene>
<dbReference type="RefSeq" id="WP_263334733.1">
    <property type="nucleotide sequence ID" value="NZ_JAGSYH010000002.1"/>
</dbReference>
<dbReference type="InterPro" id="IPR012336">
    <property type="entry name" value="Thioredoxin-like_fold"/>
</dbReference>
<evidence type="ECO:0000313" key="3">
    <source>
        <dbReference type="EMBL" id="MFC5860972.1"/>
    </source>
</evidence>
<evidence type="ECO:0000259" key="2">
    <source>
        <dbReference type="Pfam" id="PF13462"/>
    </source>
</evidence>
<evidence type="ECO:0000313" key="4">
    <source>
        <dbReference type="Proteomes" id="UP001596091"/>
    </source>
</evidence>
<dbReference type="Proteomes" id="UP001596091">
    <property type="component" value="Unassembled WGS sequence"/>
</dbReference>
<dbReference type="Gene3D" id="3.40.30.10">
    <property type="entry name" value="Glutaredoxin"/>
    <property type="match status" value="1"/>
</dbReference>
<sequence length="214" mass="23575">MSFSFQLHFRAFLFGTFAAFFAVTPNVNAQTPQSPTPAALRPPAGSRVAIVEFADLECPFCGSMNSTVTAAAEKYHIPLVRHDFPLSMHPWAFQAAVDARWFDSQSKKLGEEYRNAVFSNQSSIYNLGVLHNFTEDFASAHKLQLPSPIDPQNKFADEVKADQALGLKLGVHLTPTIWIVASPTKGAPYTEVKDPQRDLYTTIDQALADSKAAK</sequence>
<feature type="domain" description="Thioredoxin-like fold" evidence="2">
    <location>
        <begin position="47"/>
        <end position="179"/>
    </location>
</feature>
<dbReference type="Pfam" id="PF13462">
    <property type="entry name" value="Thioredoxin_4"/>
    <property type="match status" value="1"/>
</dbReference>
<organism evidence="3 4">
    <name type="scientific">Acidicapsa dinghuensis</name>
    <dbReference type="NCBI Taxonomy" id="2218256"/>
    <lineage>
        <taxon>Bacteria</taxon>
        <taxon>Pseudomonadati</taxon>
        <taxon>Acidobacteriota</taxon>
        <taxon>Terriglobia</taxon>
        <taxon>Terriglobales</taxon>
        <taxon>Acidobacteriaceae</taxon>
        <taxon>Acidicapsa</taxon>
    </lineage>
</organism>
<protein>
    <submittedName>
        <fullName evidence="3">DsbA family protein</fullName>
    </submittedName>
</protein>
<proteinExistence type="predicted"/>
<keyword evidence="4" id="KW-1185">Reference proteome</keyword>